<sequence length="352" mass="38589">MAECYAVVQWTSAKVTSLGIIAESECQSGEFEVGASIQANYRSSVYEAKILFIGELDLMSHKLASLKSSYKSSSTNSPRGRGHRTVKKKVLEDFIQPSDTLSKEKEEKTDKFSKKTQNSLKRKATDDTGDAIIAKLLCQESESSGDEFADDVEALDNEEDFVATLKRELTSSKEEIRRLQKTISELKEQNDLLQKGLPDLAVQLQAAISTLGKVARPSHSVLAIPATPRKTPPALKLPVTPVTPPSTTPEIVLSDSENGFIIDEEILRRAGSAKSWGALVCNLMSALFKREEMANACLTEKQAAKTGKRALPADKVDAVIQHVLKTYSNADVAAIRIKMSTKLRDERNAFQG</sequence>
<feature type="region of interest" description="Disordered" evidence="2">
    <location>
        <begin position="99"/>
        <end position="124"/>
    </location>
</feature>
<evidence type="ECO:0000256" key="1">
    <source>
        <dbReference type="SAM" id="Coils"/>
    </source>
</evidence>
<reference evidence="4" key="1">
    <citation type="submission" date="2021-10" db="EMBL/GenBank/DDBJ databases">
        <title>Tropical sea cucumber genome reveals ecological adaptation and Cuvierian tubules defense mechanism.</title>
        <authorList>
            <person name="Chen T."/>
        </authorList>
    </citation>
    <scope>NUCLEOTIDE SEQUENCE</scope>
    <source>
        <strain evidence="4">Nanhai2018</strain>
        <tissue evidence="4">Muscle</tissue>
    </source>
</reference>
<gene>
    <name evidence="4" type="ORF">HOLleu_43598</name>
</gene>
<accession>A0A9Q1BAZ6</accession>
<proteinExistence type="predicted"/>
<dbReference type="Gene3D" id="1.10.10.2590">
    <property type="entry name" value="BEN domain"/>
    <property type="match status" value="1"/>
</dbReference>
<dbReference type="PROSITE" id="PS51457">
    <property type="entry name" value="BEN"/>
    <property type="match status" value="1"/>
</dbReference>
<dbReference type="Proteomes" id="UP001152320">
    <property type="component" value="Unassembled WGS sequence"/>
</dbReference>
<keyword evidence="5" id="KW-1185">Reference proteome</keyword>
<dbReference type="OrthoDB" id="10608694at2759"/>
<feature type="domain" description="BEN" evidence="3">
    <location>
        <begin position="257"/>
        <end position="350"/>
    </location>
</feature>
<organism evidence="4 5">
    <name type="scientific">Holothuria leucospilota</name>
    <name type="common">Black long sea cucumber</name>
    <name type="synonym">Mertensiothuria leucospilota</name>
    <dbReference type="NCBI Taxonomy" id="206669"/>
    <lineage>
        <taxon>Eukaryota</taxon>
        <taxon>Metazoa</taxon>
        <taxon>Echinodermata</taxon>
        <taxon>Eleutherozoa</taxon>
        <taxon>Echinozoa</taxon>
        <taxon>Holothuroidea</taxon>
        <taxon>Aspidochirotacea</taxon>
        <taxon>Aspidochirotida</taxon>
        <taxon>Holothuriidae</taxon>
        <taxon>Holothuria</taxon>
    </lineage>
</organism>
<name>A0A9Q1BAZ6_HOLLE</name>
<feature type="compositionally biased region" description="Basic and acidic residues" evidence="2">
    <location>
        <begin position="101"/>
        <end position="113"/>
    </location>
</feature>
<dbReference type="InterPro" id="IPR018379">
    <property type="entry name" value="BEN_domain"/>
</dbReference>
<dbReference type="EMBL" id="JAIZAY010000375">
    <property type="protein sequence ID" value="KAJ8018424.1"/>
    <property type="molecule type" value="Genomic_DNA"/>
</dbReference>
<evidence type="ECO:0000259" key="3">
    <source>
        <dbReference type="PROSITE" id="PS51457"/>
    </source>
</evidence>
<comment type="caution">
    <text evidence="4">The sequence shown here is derived from an EMBL/GenBank/DDBJ whole genome shotgun (WGS) entry which is preliminary data.</text>
</comment>
<evidence type="ECO:0000313" key="4">
    <source>
        <dbReference type="EMBL" id="KAJ8018424.1"/>
    </source>
</evidence>
<dbReference type="AlphaFoldDB" id="A0A9Q1BAZ6"/>
<feature type="coiled-coil region" evidence="1">
    <location>
        <begin position="155"/>
        <end position="196"/>
    </location>
</feature>
<dbReference type="GO" id="GO:0003677">
    <property type="term" value="F:DNA binding"/>
    <property type="evidence" value="ECO:0007669"/>
    <property type="project" value="InterPro"/>
</dbReference>
<dbReference type="SMART" id="SM01025">
    <property type="entry name" value="BEN"/>
    <property type="match status" value="1"/>
</dbReference>
<protein>
    <recommendedName>
        <fullName evidence="3">BEN domain-containing protein</fullName>
    </recommendedName>
</protein>
<keyword evidence="1" id="KW-0175">Coiled coil</keyword>
<evidence type="ECO:0000256" key="2">
    <source>
        <dbReference type="SAM" id="MobiDB-lite"/>
    </source>
</evidence>
<evidence type="ECO:0000313" key="5">
    <source>
        <dbReference type="Proteomes" id="UP001152320"/>
    </source>
</evidence>